<reference evidence="8 9" key="1">
    <citation type="submission" date="2018-01" db="EMBL/GenBank/DDBJ databases">
        <title>Cryobacterium sp. nov., from glaciers in China.</title>
        <authorList>
            <person name="Liu Q."/>
            <person name="Xin Y.-H."/>
        </authorList>
    </citation>
    <scope>NUCLEOTIDE SEQUENCE [LARGE SCALE GENOMIC DNA]</scope>
    <source>
        <strain evidence="8 9">TMB1-8</strain>
    </source>
</reference>
<dbReference type="PANTHER" id="PTHR30619:SF1">
    <property type="entry name" value="RECOMBINATION PROTEIN 2"/>
    <property type="match status" value="1"/>
</dbReference>
<dbReference type="GO" id="GO:0005886">
    <property type="term" value="C:plasma membrane"/>
    <property type="evidence" value="ECO:0007669"/>
    <property type="project" value="UniProtKB-SubCell"/>
</dbReference>
<evidence type="ECO:0000256" key="4">
    <source>
        <dbReference type="ARBA" id="ARBA00022989"/>
    </source>
</evidence>
<feature type="transmembrane region" description="Helical" evidence="6">
    <location>
        <begin position="522"/>
        <end position="542"/>
    </location>
</feature>
<keyword evidence="5 6" id="KW-0472">Membrane</keyword>
<feature type="transmembrane region" description="Helical" evidence="6">
    <location>
        <begin position="498"/>
        <end position="515"/>
    </location>
</feature>
<dbReference type="Gene3D" id="3.60.15.10">
    <property type="entry name" value="Ribonuclease Z/Hydroxyacylglutathione hydrolase-like"/>
    <property type="match status" value="1"/>
</dbReference>
<sequence length="814" mass="81930">MNQDGMTRSLNSVDLRLVLPAAACWLSAGLLVATTTHAALVAGLAAAAAALLTVGALVTGSRARGAGFLVERVRPVLATVAVCCAAAALAGLSVAVQAPVRLPESVRAVAAQHGEASMVLTVWSAPAQSSRSAIGGGMQMRFRATLTSIGEPPGQASTGETSPAGAGLSVPVVVFAPASAETPAIGDGIRMTGTLGATEPGDAAAVLIFGRAPPEPVHPAPWWLAWANAVREGFATASAELPGDGAGLLPGLAIGDTTAVDDSLDQDMKTSSLSHLTAVSGANCAIVLAIVLVAAAALGLGRVWRLVCGLVVLAGFVVLVTPEPSVVRAATMATIVLLSGSLGRPGRGLPALAMASLCLLIIDPWLARNYGFALSVLATLGLLVLAGPLSRRLRRWLPTPVATVLSIPIAAQLACQPVLVMLSPTLPVYGVPANLLAAPAAPVATVAGLVACLLLPWAPVLATPLVWLAWLPATWIAAVATTTAGMPSHSLPWPGGPFGVVLIVACTIAVLTLLASRGSGRVTVLVRTASGTLVCVVAGWAIGGAVGTGLGRAAVFPTAWQIAACDIGQGDAVLVRDGASVALVDVGPDPALLADCLDTLGIDRVDLLVLTHYDLDHIGGLAAVIGRVDTALVGRPENSQDAALHDRLAAGGADVRETARGDTGVLGALTWEILWPIRGSTLMQTGNPGSVSMTFHGGGIRSLFLGDLDEEAQKGLLAAGQIGAVDVVKVAHHGSRDQSAALYAEIEASIGVVSVGADNGYGHPTRSVLDILGAAGTTVLRTDEDGMVVVAPGTGAPTARRGLVVWTEKVTGAG</sequence>
<comment type="caution">
    <text evidence="8">The sequence shown here is derived from an EMBL/GenBank/DDBJ whole genome shotgun (WGS) entry which is preliminary data.</text>
</comment>
<dbReference type="InterPro" id="IPR052159">
    <property type="entry name" value="Competence_DNA_uptake"/>
</dbReference>
<feature type="transmembrane region" description="Helical" evidence="6">
    <location>
        <begin position="303"/>
        <end position="320"/>
    </location>
</feature>
<dbReference type="InterPro" id="IPR001279">
    <property type="entry name" value="Metallo-B-lactamas"/>
</dbReference>
<feature type="transmembrane region" description="Helical" evidence="6">
    <location>
        <begin position="401"/>
        <end position="423"/>
    </location>
</feature>
<protein>
    <recommendedName>
        <fullName evidence="7">Metallo-beta-lactamase domain-containing protein</fullName>
    </recommendedName>
</protein>
<evidence type="ECO:0000256" key="5">
    <source>
        <dbReference type="ARBA" id="ARBA00023136"/>
    </source>
</evidence>
<evidence type="ECO:0000259" key="7">
    <source>
        <dbReference type="SMART" id="SM00849"/>
    </source>
</evidence>
<comment type="subcellular location">
    <subcellularLocation>
        <location evidence="1">Cell membrane</location>
        <topology evidence="1">Multi-pass membrane protein</topology>
    </subcellularLocation>
</comment>
<dbReference type="SUPFAM" id="SSF56281">
    <property type="entry name" value="Metallo-hydrolase/oxidoreductase"/>
    <property type="match status" value="1"/>
</dbReference>
<proteinExistence type="predicted"/>
<feature type="transmembrane region" description="Helical" evidence="6">
    <location>
        <begin position="273"/>
        <end position="296"/>
    </location>
</feature>
<dbReference type="PANTHER" id="PTHR30619">
    <property type="entry name" value="DNA INTERNALIZATION/COMPETENCE PROTEIN COMEC/REC2"/>
    <property type="match status" value="1"/>
</dbReference>
<feature type="transmembrane region" description="Helical" evidence="6">
    <location>
        <begin position="39"/>
        <end position="61"/>
    </location>
</feature>
<dbReference type="Proteomes" id="UP000237104">
    <property type="component" value="Unassembled WGS sequence"/>
</dbReference>
<dbReference type="AlphaFoldDB" id="A0A2S3Z7P0"/>
<feature type="transmembrane region" description="Helical" evidence="6">
    <location>
        <begin position="15"/>
        <end position="33"/>
    </location>
</feature>
<evidence type="ECO:0000256" key="2">
    <source>
        <dbReference type="ARBA" id="ARBA00022475"/>
    </source>
</evidence>
<dbReference type="Pfam" id="PF00753">
    <property type="entry name" value="Lactamase_B"/>
    <property type="match status" value="1"/>
</dbReference>
<evidence type="ECO:0000256" key="6">
    <source>
        <dbReference type="SAM" id="Phobius"/>
    </source>
</evidence>
<dbReference type="EMBL" id="PPXF01000058">
    <property type="protein sequence ID" value="POH61557.1"/>
    <property type="molecule type" value="Genomic_DNA"/>
</dbReference>
<keyword evidence="4 6" id="KW-1133">Transmembrane helix</keyword>
<dbReference type="InterPro" id="IPR036866">
    <property type="entry name" value="RibonucZ/Hydroxyglut_hydro"/>
</dbReference>
<dbReference type="InterPro" id="IPR035681">
    <property type="entry name" value="ComA-like_MBL"/>
</dbReference>
<feature type="domain" description="Metallo-beta-lactamase" evidence="7">
    <location>
        <begin position="569"/>
        <end position="758"/>
    </location>
</feature>
<gene>
    <name evidence="8" type="ORF">C3B59_13070</name>
</gene>
<feature type="transmembrane region" description="Helical" evidence="6">
    <location>
        <begin position="372"/>
        <end position="389"/>
    </location>
</feature>
<evidence type="ECO:0000313" key="9">
    <source>
        <dbReference type="Proteomes" id="UP000237104"/>
    </source>
</evidence>
<dbReference type="OrthoDB" id="7177610at2"/>
<accession>A0A2S3Z7P0</accession>
<evidence type="ECO:0000256" key="3">
    <source>
        <dbReference type="ARBA" id="ARBA00022692"/>
    </source>
</evidence>
<feature type="transmembrane region" description="Helical" evidence="6">
    <location>
        <begin position="465"/>
        <end position="486"/>
    </location>
</feature>
<dbReference type="CDD" id="cd07731">
    <property type="entry name" value="ComA-like_MBL-fold"/>
    <property type="match status" value="1"/>
</dbReference>
<name>A0A2S3Z7P0_9MICO</name>
<dbReference type="Pfam" id="PF03772">
    <property type="entry name" value="Competence"/>
    <property type="match status" value="1"/>
</dbReference>
<feature type="transmembrane region" description="Helical" evidence="6">
    <location>
        <begin position="73"/>
        <end position="96"/>
    </location>
</feature>
<keyword evidence="2" id="KW-1003">Cell membrane</keyword>
<evidence type="ECO:0000313" key="8">
    <source>
        <dbReference type="EMBL" id="POH61557.1"/>
    </source>
</evidence>
<dbReference type="SMART" id="SM00849">
    <property type="entry name" value="Lactamase_B"/>
    <property type="match status" value="1"/>
</dbReference>
<dbReference type="NCBIfam" id="TIGR00360">
    <property type="entry name" value="ComEC_N-term"/>
    <property type="match status" value="1"/>
</dbReference>
<dbReference type="InterPro" id="IPR004477">
    <property type="entry name" value="ComEC_N"/>
</dbReference>
<keyword evidence="3 6" id="KW-0812">Transmembrane</keyword>
<organism evidence="8 9">
    <name type="scientific">Cryobacterium zongtaii</name>
    <dbReference type="NCBI Taxonomy" id="1259217"/>
    <lineage>
        <taxon>Bacteria</taxon>
        <taxon>Bacillati</taxon>
        <taxon>Actinomycetota</taxon>
        <taxon>Actinomycetes</taxon>
        <taxon>Micrococcales</taxon>
        <taxon>Microbacteriaceae</taxon>
        <taxon>Cryobacterium</taxon>
    </lineage>
</organism>
<evidence type="ECO:0000256" key="1">
    <source>
        <dbReference type="ARBA" id="ARBA00004651"/>
    </source>
</evidence>
<feature type="transmembrane region" description="Helical" evidence="6">
    <location>
        <begin position="435"/>
        <end position="458"/>
    </location>
</feature>